<keyword evidence="2" id="KW-1185">Reference proteome</keyword>
<dbReference type="AlphaFoldDB" id="A0A8J5KWN1"/>
<accession>A0A8J5KWN1</accession>
<proteinExistence type="predicted"/>
<protein>
    <submittedName>
        <fullName evidence="1">Uncharacterized protein</fullName>
    </submittedName>
</protein>
<organism evidence="1 2">
    <name type="scientific">Zingiber officinale</name>
    <name type="common">Ginger</name>
    <name type="synonym">Amomum zingiber</name>
    <dbReference type="NCBI Taxonomy" id="94328"/>
    <lineage>
        <taxon>Eukaryota</taxon>
        <taxon>Viridiplantae</taxon>
        <taxon>Streptophyta</taxon>
        <taxon>Embryophyta</taxon>
        <taxon>Tracheophyta</taxon>
        <taxon>Spermatophyta</taxon>
        <taxon>Magnoliopsida</taxon>
        <taxon>Liliopsida</taxon>
        <taxon>Zingiberales</taxon>
        <taxon>Zingiberaceae</taxon>
        <taxon>Zingiber</taxon>
    </lineage>
</organism>
<dbReference type="Proteomes" id="UP000734854">
    <property type="component" value="Unassembled WGS sequence"/>
</dbReference>
<evidence type="ECO:0000313" key="1">
    <source>
        <dbReference type="EMBL" id="KAG6495942.1"/>
    </source>
</evidence>
<evidence type="ECO:0000313" key="2">
    <source>
        <dbReference type="Proteomes" id="UP000734854"/>
    </source>
</evidence>
<reference evidence="1 2" key="1">
    <citation type="submission" date="2020-08" db="EMBL/GenBank/DDBJ databases">
        <title>Plant Genome Project.</title>
        <authorList>
            <person name="Zhang R.-G."/>
        </authorList>
    </citation>
    <scope>NUCLEOTIDE SEQUENCE [LARGE SCALE GENOMIC DNA]</scope>
    <source>
        <tissue evidence="1">Rhizome</tissue>
    </source>
</reference>
<sequence length="104" mass="11846">MVKARIGNASNGIHNVAMPEDELSNDLFDDGMQAGEKRRRLNMEQVRALERSFESNNSIVRKCADLGSQGRERTLDVINLNKETECSCSNWSQNTSEIEQYYKC</sequence>
<dbReference type="EMBL" id="JACMSC010000012">
    <property type="protein sequence ID" value="KAG6495942.1"/>
    <property type="molecule type" value="Genomic_DNA"/>
</dbReference>
<gene>
    <name evidence="1" type="ORF">ZIOFF_043779</name>
</gene>
<comment type="caution">
    <text evidence="1">The sequence shown here is derived from an EMBL/GenBank/DDBJ whole genome shotgun (WGS) entry which is preliminary data.</text>
</comment>
<name>A0A8J5KWN1_ZINOF</name>